<accession>A0A0D1YPF8</accession>
<dbReference type="Gene3D" id="1.20.1050.10">
    <property type="match status" value="1"/>
</dbReference>
<dbReference type="SUPFAM" id="SSF47616">
    <property type="entry name" value="GST C-terminal domain-like"/>
    <property type="match status" value="1"/>
</dbReference>
<sequence length="70" mass="7994">MLTNELLRVFGVLEIHLSGKYNSATGQAPREYLPGQGTGKYSVADMGTWPWVKLWKSLGLRKNRWVNFLI</sequence>
<protein>
    <submittedName>
        <fullName evidence="1">Uncharacterized protein</fullName>
    </submittedName>
</protein>
<gene>
    <name evidence="1" type="ORF">PV11_05182</name>
</gene>
<dbReference type="HOGENOM" id="CLU_2757795_0_0_1"/>
<dbReference type="EMBL" id="KN846952">
    <property type="protein sequence ID" value="KIV83129.1"/>
    <property type="molecule type" value="Genomic_DNA"/>
</dbReference>
<dbReference type="Proteomes" id="UP000053599">
    <property type="component" value="Unassembled WGS sequence"/>
</dbReference>
<reference evidence="1 2" key="1">
    <citation type="submission" date="2015-01" db="EMBL/GenBank/DDBJ databases">
        <title>The Genome Sequence of Exophiala sideris CBS121828.</title>
        <authorList>
            <consortium name="The Broad Institute Genomics Platform"/>
            <person name="Cuomo C."/>
            <person name="de Hoog S."/>
            <person name="Gorbushina A."/>
            <person name="Stielow B."/>
            <person name="Teixiera M."/>
            <person name="Abouelleil A."/>
            <person name="Chapman S.B."/>
            <person name="Priest M."/>
            <person name="Young S.K."/>
            <person name="Wortman J."/>
            <person name="Nusbaum C."/>
            <person name="Birren B."/>
        </authorList>
    </citation>
    <scope>NUCLEOTIDE SEQUENCE [LARGE SCALE GENOMIC DNA]</scope>
    <source>
        <strain evidence="1 2">CBS 121828</strain>
    </source>
</reference>
<proteinExistence type="predicted"/>
<dbReference type="OrthoDB" id="422574at2759"/>
<dbReference type="STRING" id="1016849.A0A0D1YPF8"/>
<organism evidence="1 2">
    <name type="scientific">Exophiala sideris</name>
    <dbReference type="NCBI Taxonomy" id="1016849"/>
    <lineage>
        <taxon>Eukaryota</taxon>
        <taxon>Fungi</taxon>
        <taxon>Dikarya</taxon>
        <taxon>Ascomycota</taxon>
        <taxon>Pezizomycotina</taxon>
        <taxon>Eurotiomycetes</taxon>
        <taxon>Chaetothyriomycetidae</taxon>
        <taxon>Chaetothyriales</taxon>
        <taxon>Herpotrichiellaceae</taxon>
        <taxon>Exophiala</taxon>
    </lineage>
</organism>
<dbReference type="InterPro" id="IPR036282">
    <property type="entry name" value="Glutathione-S-Trfase_C_sf"/>
</dbReference>
<name>A0A0D1YPF8_9EURO</name>
<evidence type="ECO:0000313" key="1">
    <source>
        <dbReference type="EMBL" id="KIV83129.1"/>
    </source>
</evidence>
<evidence type="ECO:0000313" key="2">
    <source>
        <dbReference type="Proteomes" id="UP000053599"/>
    </source>
</evidence>
<dbReference type="AlphaFoldDB" id="A0A0D1YPF8"/>